<proteinExistence type="predicted"/>
<name>A0A5J4X1W0_9EUKA</name>
<evidence type="ECO:0000313" key="2">
    <source>
        <dbReference type="Proteomes" id="UP000324800"/>
    </source>
</evidence>
<sequence>MFEDILPTDKCILGYDSFLFEVSVPDFLTELQSDINLDEMAEKVPDSKSSAIRLFCKFEIKLAKTVPKEEG</sequence>
<comment type="caution">
    <text evidence="1">The sequence shown here is derived from an EMBL/GenBank/DDBJ whole genome shotgun (WGS) entry which is preliminary data.</text>
</comment>
<gene>
    <name evidence="1" type="ORF">EZS28_003752</name>
</gene>
<reference evidence="1 2" key="1">
    <citation type="submission" date="2019-03" db="EMBL/GenBank/DDBJ databases">
        <title>Single cell metagenomics reveals metabolic interactions within the superorganism composed of flagellate Streblomastix strix and complex community of Bacteroidetes bacteria on its surface.</title>
        <authorList>
            <person name="Treitli S.C."/>
            <person name="Kolisko M."/>
            <person name="Husnik F."/>
            <person name="Keeling P."/>
            <person name="Hampl V."/>
        </authorList>
    </citation>
    <scope>NUCLEOTIDE SEQUENCE [LARGE SCALE GENOMIC DNA]</scope>
    <source>
        <strain evidence="1">ST1C</strain>
    </source>
</reference>
<protein>
    <submittedName>
        <fullName evidence="1">Uncharacterized protein</fullName>
    </submittedName>
</protein>
<organism evidence="1 2">
    <name type="scientific">Streblomastix strix</name>
    <dbReference type="NCBI Taxonomy" id="222440"/>
    <lineage>
        <taxon>Eukaryota</taxon>
        <taxon>Metamonada</taxon>
        <taxon>Preaxostyla</taxon>
        <taxon>Oxymonadida</taxon>
        <taxon>Streblomastigidae</taxon>
        <taxon>Streblomastix</taxon>
    </lineage>
</organism>
<dbReference type="AlphaFoldDB" id="A0A5J4X1W0"/>
<evidence type="ECO:0000313" key="1">
    <source>
        <dbReference type="EMBL" id="KAA6400722.1"/>
    </source>
</evidence>
<accession>A0A5J4X1W0</accession>
<dbReference type="EMBL" id="SNRW01000513">
    <property type="protein sequence ID" value="KAA6400722.1"/>
    <property type="molecule type" value="Genomic_DNA"/>
</dbReference>
<dbReference type="Proteomes" id="UP000324800">
    <property type="component" value="Unassembled WGS sequence"/>
</dbReference>